<keyword evidence="2" id="KW-0347">Helicase</keyword>
<protein>
    <submittedName>
        <fullName evidence="2">Putative ATP-dependent helicase</fullName>
    </submittedName>
</protein>
<name>A0A3Q8U7K7_9VIRU</name>
<dbReference type="KEGG" id="vg:80525951"/>
<keyword evidence="2" id="KW-0067">ATP-binding</keyword>
<accession>A0A3Q8U7K7</accession>
<evidence type="ECO:0000256" key="1">
    <source>
        <dbReference type="SAM" id="MobiDB-lite"/>
    </source>
</evidence>
<dbReference type="RefSeq" id="YP_010788656.1">
    <property type="nucleotide sequence ID" value="NC_075367.1"/>
</dbReference>
<keyword evidence="2" id="KW-0378">Hydrolase</keyword>
<organism evidence="2">
    <name type="scientific">Megavirus baoshan</name>
    <dbReference type="NCBI Taxonomy" id="2496520"/>
    <lineage>
        <taxon>Viruses</taxon>
        <taxon>Varidnaviria</taxon>
        <taxon>Bamfordvirae</taxon>
        <taxon>Nucleocytoviricota</taxon>
        <taxon>Megaviricetes</taxon>
        <taxon>Imitervirales</taxon>
        <taxon>Mimiviridae</taxon>
        <taxon>Megamimivirinae</taxon>
        <taxon>Megavirus</taxon>
        <taxon>Megavirus baoshanense</taxon>
    </lineage>
</organism>
<proteinExistence type="predicted"/>
<feature type="region of interest" description="Disordered" evidence="1">
    <location>
        <begin position="1"/>
        <end position="29"/>
    </location>
</feature>
<sequence length="669" mass="77882">MYNRQIYKQTSLPEMKPTDTTSWRSSQPKCTSTKPIAITGYNKSKQYGYTMSKTYPSYSSHPSYNNYEKKSILNEVKHDINFLQYDTNKNNNKRISDIIQNLEYDYPKIIISRSYNDDNDNLKTLSTNDLYLELIKYHKYPTHLAVIMLDFNIEDKYCLICLAMLANIITTNKTRVKLVVITHNIDGINNLIGNKWNDKIKYTRTKYLPITVFDDKSQNYDCNNNERYVRAGQIVNEYLKKRNKGKYAIIVPNTTMANIVKQNIHCSNNINIIDEDKNITFTNSDVSISIVLTEKSYLLKYMHIDVIIDTLVTNNNGELSYQSKNNCMMIQCALKSNGIYIAMTNSDTYNKLSRYIPPKINSKDIINLINSTSNYNDILSWFDINTVHEVIEKLQIIGICDSDNNLTAMGKFCQKFPLEINNSVFIYRLNEKLQTNIAIYISVLCTIQLYGSGLFIWPKKSNNEDVLCHTMRIDDMISWIENKYAGYSDVDTIFNIWTDAFKTCNILSLFEMRRYCDINSLNFHLFKRIIHLVRDCIQANVDNNLGLNLSFDIHDMIIPPKQDFSSTFFEILQQSHSDCEARVIHNFRVGKSHVYCGNETFRIDNRCIHTMDTANDDQKIYYILSRNNYTANKGQDIHVVNVMHSIPSINEDNSTDIFIETQLDQYDYV</sequence>
<dbReference type="GeneID" id="80525951"/>
<dbReference type="EMBL" id="MH046811">
    <property type="protein sequence ID" value="AZL89164.1"/>
    <property type="molecule type" value="Genomic_DNA"/>
</dbReference>
<evidence type="ECO:0000313" key="2">
    <source>
        <dbReference type="EMBL" id="AZL89164.1"/>
    </source>
</evidence>
<reference evidence="2" key="1">
    <citation type="submission" date="2018-03" db="EMBL/GenBank/DDBJ databases">
        <title>Draft genome sequences of Megaviruse, new member of the family Mimiviridae isolated from water in Shanghai, China.</title>
        <authorList>
            <person name="Xia Y."/>
        </authorList>
    </citation>
    <scope>NUCLEOTIDE SEQUENCE</scope>
    <source>
        <strain evidence="2">SH</strain>
    </source>
</reference>
<dbReference type="GO" id="GO:0004386">
    <property type="term" value="F:helicase activity"/>
    <property type="evidence" value="ECO:0007669"/>
    <property type="project" value="UniProtKB-KW"/>
</dbReference>
<keyword evidence="2" id="KW-0547">Nucleotide-binding</keyword>